<feature type="transmembrane region" description="Helical" evidence="5">
    <location>
        <begin position="274"/>
        <end position="296"/>
    </location>
</feature>
<dbReference type="InterPro" id="IPR013525">
    <property type="entry name" value="ABC2_TM"/>
</dbReference>
<dbReference type="Pfam" id="PF01061">
    <property type="entry name" value="ABC2_membrane"/>
    <property type="match status" value="1"/>
</dbReference>
<dbReference type="PANTHER" id="PTHR43229">
    <property type="entry name" value="NODULATION PROTEIN J"/>
    <property type="match status" value="1"/>
</dbReference>
<keyword evidence="8" id="KW-1185">Reference proteome</keyword>
<evidence type="ECO:0000313" key="8">
    <source>
        <dbReference type="Proteomes" id="UP001595925"/>
    </source>
</evidence>
<keyword evidence="4 5" id="KW-0472">Membrane</keyword>
<dbReference type="PIRSF" id="PIRSF006648">
    <property type="entry name" value="DrrB"/>
    <property type="match status" value="1"/>
</dbReference>
<keyword evidence="3 5" id="KW-1133">Transmembrane helix</keyword>
<dbReference type="Proteomes" id="UP001595925">
    <property type="component" value="Unassembled WGS sequence"/>
</dbReference>
<feature type="domain" description="ABC transmembrane type-2" evidence="6">
    <location>
        <begin position="44"/>
        <end position="299"/>
    </location>
</feature>
<feature type="transmembrane region" description="Helical" evidence="5">
    <location>
        <begin position="211"/>
        <end position="230"/>
    </location>
</feature>
<accession>A0ABD5QE97</accession>
<organism evidence="7 8">
    <name type="scientific">Saliphagus infecundisoli</name>
    <dbReference type="NCBI Taxonomy" id="1849069"/>
    <lineage>
        <taxon>Archaea</taxon>
        <taxon>Methanobacteriati</taxon>
        <taxon>Methanobacteriota</taxon>
        <taxon>Stenosarchaea group</taxon>
        <taxon>Halobacteria</taxon>
        <taxon>Halobacteriales</taxon>
        <taxon>Natrialbaceae</taxon>
        <taxon>Saliphagus</taxon>
    </lineage>
</organism>
<feature type="transmembrane region" description="Helical" evidence="5">
    <location>
        <begin position="137"/>
        <end position="157"/>
    </location>
</feature>
<dbReference type="InterPro" id="IPR000412">
    <property type="entry name" value="ABC_2_transport"/>
</dbReference>
<feature type="transmembrane region" description="Helical" evidence="5">
    <location>
        <begin position="177"/>
        <end position="199"/>
    </location>
</feature>
<dbReference type="EMBL" id="JBHSJG010000023">
    <property type="protein sequence ID" value="MFC4987367.1"/>
    <property type="molecule type" value="Genomic_DNA"/>
</dbReference>
<dbReference type="GO" id="GO:0016020">
    <property type="term" value="C:membrane"/>
    <property type="evidence" value="ECO:0007669"/>
    <property type="project" value="UniProtKB-SubCell"/>
</dbReference>
<comment type="caution">
    <text evidence="7">The sequence shown here is derived from an EMBL/GenBank/DDBJ whole genome shotgun (WGS) entry which is preliminary data.</text>
</comment>
<dbReference type="PANTHER" id="PTHR43229:SF2">
    <property type="entry name" value="NODULATION PROTEIN J"/>
    <property type="match status" value="1"/>
</dbReference>
<dbReference type="InterPro" id="IPR051784">
    <property type="entry name" value="Nod_factor_ABC_transporter"/>
</dbReference>
<reference evidence="7 8" key="1">
    <citation type="journal article" date="2019" name="Int. J. Syst. Evol. Microbiol.">
        <title>The Global Catalogue of Microorganisms (GCM) 10K type strain sequencing project: providing services to taxonomists for standard genome sequencing and annotation.</title>
        <authorList>
            <consortium name="The Broad Institute Genomics Platform"/>
            <consortium name="The Broad Institute Genome Sequencing Center for Infectious Disease"/>
            <person name="Wu L."/>
            <person name="Ma J."/>
        </authorList>
    </citation>
    <scope>NUCLEOTIDE SEQUENCE [LARGE SCALE GENOMIC DNA]</scope>
    <source>
        <strain evidence="7 8">CGMCC 1.15824</strain>
    </source>
</reference>
<dbReference type="PROSITE" id="PS51012">
    <property type="entry name" value="ABC_TM2"/>
    <property type="match status" value="1"/>
</dbReference>
<gene>
    <name evidence="7" type="ORF">ACFPFO_06245</name>
</gene>
<protein>
    <submittedName>
        <fullName evidence="7">ABC transporter permease</fullName>
    </submittedName>
</protein>
<dbReference type="RefSeq" id="WP_224830110.1">
    <property type="nucleotide sequence ID" value="NZ_JAIVEF010000038.1"/>
</dbReference>
<comment type="subcellular location">
    <subcellularLocation>
        <location evidence="1">Membrane</location>
        <topology evidence="1">Multi-pass membrane protein</topology>
    </subcellularLocation>
</comment>
<keyword evidence="2 5" id="KW-0812">Transmembrane</keyword>
<feature type="transmembrane region" description="Helical" evidence="5">
    <location>
        <begin position="44"/>
        <end position="65"/>
    </location>
</feature>
<evidence type="ECO:0000256" key="5">
    <source>
        <dbReference type="SAM" id="Phobius"/>
    </source>
</evidence>
<dbReference type="AlphaFoldDB" id="A0ABD5QE97"/>
<proteinExistence type="predicted"/>
<dbReference type="InterPro" id="IPR047817">
    <property type="entry name" value="ABC2_TM_bact-type"/>
</dbReference>
<evidence type="ECO:0000256" key="3">
    <source>
        <dbReference type="ARBA" id="ARBA00022989"/>
    </source>
</evidence>
<evidence type="ECO:0000256" key="4">
    <source>
        <dbReference type="ARBA" id="ARBA00023136"/>
    </source>
</evidence>
<evidence type="ECO:0000256" key="1">
    <source>
        <dbReference type="ARBA" id="ARBA00004141"/>
    </source>
</evidence>
<name>A0ABD5QE97_9EURY</name>
<feature type="transmembrane region" description="Helical" evidence="5">
    <location>
        <begin position="85"/>
        <end position="107"/>
    </location>
</feature>
<evidence type="ECO:0000259" key="6">
    <source>
        <dbReference type="PROSITE" id="PS51012"/>
    </source>
</evidence>
<evidence type="ECO:0000256" key="2">
    <source>
        <dbReference type="ARBA" id="ARBA00022692"/>
    </source>
</evidence>
<evidence type="ECO:0000313" key="7">
    <source>
        <dbReference type="EMBL" id="MFC4987367.1"/>
    </source>
</evidence>
<sequence length="305" mass="32546">MNSIDNGTAGGVAPVSEKTTGNGFLRDVWIILKRWLLKSIRNPFRMLLSLLFPIIFLVLFTAVFGQITGSALSQALGMNVNYITYLIPAIIIQTALVSAASSGVGLVDDMENGMFETMLVAPVNRTAMFLGKALSEIMLLIVQIVIILVLGYVLLWVDTGGPPSTYIETGLAGALGIIAIGIVFAIWFTAFSNIVALVIRDAESTSLTVQLLVFPLLFVSSAFVPVSSLSKWVQVVATGNPITYGVDAVRAVMLGQDVLTVPNVMEFSGIWNTLIPALAVLVVLDIVFGGIAVYYLNNAAGSEVQ</sequence>